<dbReference type="Pfam" id="PF24697">
    <property type="entry name" value="DUF7661"/>
    <property type="match status" value="1"/>
</dbReference>
<gene>
    <name evidence="2" type="ORF">SAMN05216204_12322</name>
</gene>
<evidence type="ECO:0000259" key="1">
    <source>
        <dbReference type="Pfam" id="PF24697"/>
    </source>
</evidence>
<dbReference type="STRING" id="1164594.SAMN05216204_12322"/>
<proteinExistence type="predicted"/>
<feature type="domain" description="DUF7661" evidence="1">
    <location>
        <begin position="5"/>
        <end position="71"/>
    </location>
</feature>
<organism evidence="2 3">
    <name type="scientific">Massilia yuzhufengensis</name>
    <dbReference type="NCBI Taxonomy" id="1164594"/>
    <lineage>
        <taxon>Bacteria</taxon>
        <taxon>Pseudomonadati</taxon>
        <taxon>Pseudomonadota</taxon>
        <taxon>Betaproteobacteria</taxon>
        <taxon>Burkholderiales</taxon>
        <taxon>Oxalobacteraceae</taxon>
        <taxon>Telluria group</taxon>
        <taxon>Massilia</taxon>
    </lineage>
</organism>
<evidence type="ECO:0000313" key="2">
    <source>
        <dbReference type="EMBL" id="SFD36133.1"/>
    </source>
</evidence>
<reference evidence="3" key="1">
    <citation type="submission" date="2016-10" db="EMBL/GenBank/DDBJ databases">
        <authorList>
            <person name="Varghese N."/>
            <person name="Submissions S."/>
        </authorList>
    </citation>
    <scope>NUCLEOTIDE SEQUENCE [LARGE SCALE GENOMIC DNA]</scope>
    <source>
        <strain evidence="3">CGMCC 1.12041</strain>
    </source>
</reference>
<keyword evidence="3" id="KW-1185">Reference proteome</keyword>
<dbReference type="OrthoDB" id="8592593at2"/>
<dbReference type="InterPro" id="IPR056078">
    <property type="entry name" value="DUF7661"/>
</dbReference>
<accession>A0A1I1RXA3</accession>
<evidence type="ECO:0000313" key="3">
    <source>
        <dbReference type="Proteomes" id="UP000198639"/>
    </source>
</evidence>
<protein>
    <recommendedName>
        <fullName evidence="1">DUF7661 domain-containing protein</fullName>
    </recommendedName>
</protein>
<sequence>MRERRFKVFGKLVSITGAPGAWQAWYPGSDGKRRPAGFIIPHDLPEDGLADYLADLFHEEATPRRSTVERLTDN</sequence>
<name>A0A1I1RXA3_9BURK</name>
<dbReference type="EMBL" id="FOLD01000023">
    <property type="protein sequence ID" value="SFD36133.1"/>
    <property type="molecule type" value="Genomic_DNA"/>
</dbReference>
<dbReference type="Proteomes" id="UP000198639">
    <property type="component" value="Unassembled WGS sequence"/>
</dbReference>
<dbReference type="RefSeq" id="WP_091875858.1">
    <property type="nucleotide sequence ID" value="NZ_FOLD01000023.1"/>
</dbReference>
<dbReference type="AlphaFoldDB" id="A0A1I1RXA3"/>